<feature type="region of interest" description="Disordered" evidence="1">
    <location>
        <begin position="187"/>
        <end position="207"/>
    </location>
</feature>
<proteinExistence type="predicted"/>
<dbReference type="Gene3D" id="3.30.40.10">
    <property type="entry name" value="Zinc/RING finger domain, C3HC4 (zinc finger)"/>
    <property type="match status" value="1"/>
</dbReference>
<evidence type="ECO:0008006" key="4">
    <source>
        <dbReference type="Google" id="ProtNLM"/>
    </source>
</evidence>
<dbReference type="Proteomes" id="UP000325313">
    <property type="component" value="Unassembled WGS sequence"/>
</dbReference>
<organism evidence="2 3">
    <name type="scientific">Puccinia graminis f. sp. tritici</name>
    <dbReference type="NCBI Taxonomy" id="56615"/>
    <lineage>
        <taxon>Eukaryota</taxon>
        <taxon>Fungi</taxon>
        <taxon>Dikarya</taxon>
        <taxon>Basidiomycota</taxon>
        <taxon>Pucciniomycotina</taxon>
        <taxon>Pucciniomycetes</taxon>
        <taxon>Pucciniales</taxon>
        <taxon>Pucciniaceae</taxon>
        <taxon>Puccinia</taxon>
    </lineage>
</organism>
<evidence type="ECO:0000313" key="3">
    <source>
        <dbReference type="Proteomes" id="UP000325313"/>
    </source>
</evidence>
<feature type="region of interest" description="Disordered" evidence="1">
    <location>
        <begin position="68"/>
        <end position="98"/>
    </location>
</feature>
<feature type="compositionally biased region" description="Polar residues" evidence="1">
    <location>
        <begin position="190"/>
        <end position="207"/>
    </location>
</feature>
<evidence type="ECO:0000256" key="1">
    <source>
        <dbReference type="SAM" id="MobiDB-lite"/>
    </source>
</evidence>
<protein>
    <recommendedName>
        <fullName evidence="4">RING-type domain-containing protein</fullName>
    </recommendedName>
</protein>
<gene>
    <name evidence="2" type="ORF">PGTUg99_016832</name>
</gene>
<dbReference type="AlphaFoldDB" id="A0A5B0S6D2"/>
<name>A0A5B0S6D2_PUCGR</name>
<dbReference type="EMBL" id="VDEP01000070">
    <property type="protein sequence ID" value="KAA1133776.1"/>
    <property type="molecule type" value="Genomic_DNA"/>
</dbReference>
<sequence length="207" mass="23337">MILILQDYLGARFFLLGFCFSYEPMWDYHPVKLPTKVDLEQGGSVSNGEKMPECVICFEPIDVLPSSPTSSTVSSLDHQQSLHNHHHRQSSHDSSESPLLRHIPSTTFASSAFPFSSSSSDVHHSLFSRWSYMVPPCHHIAHTKCLEGWLAIKSECRWKPGNQPPKSRYFRKVTGGMIKRVAGIARKDQTGNQKASFRSQGNCGYDR</sequence>
<feature type="compositionally biased region" description="Low complexity" evidence="1">
    <location>
        <begin position="68"/>
        <end position="77"/>
    </location>
</feature>
<evidence type="ECO:0000313" key="2">
    <source>
        <dbReference type="EMBL" id="KAA1133776.1"/>
    </source>
</evidence>
<accession>A0A5B0S6D2</accession>
<dbReference type="InterPro" id="IPR013083">
    <property type="entry name" value="Znf_RING/FYVE/PHD"/>
</dbReference>
<reference evidence="2 3" key="1">
    <citation type="submission" date="2019-05" db="EMBL/GenBank/DDBJ databases">
        <title>Emergence of the Ug99 lineage of the wheat stem rust pathogen through somatic hybridization.</title>
        <authorList>
            <person name="Li F."/>
            <person name="Upadhyaya N.M."/>
            <person name="Sperschneider J."/>
            <person name="Matny O."/>
            <person name="Nguyen-Phuc H."/>
            <person name="Mago R."/>
            <person name="Raley C."/>
            <person name="Miller M.E."/>
            <person name="Silverstein K.A.T."/>
            <person name="Henningsen E."/>
            <person name="Hirsch C.D."/>
            <person name="Visser B."/>
            <person name="Pretorius Z.A."/>
            <person name="Steffenson B.J."/>
            <person name="Schwessinger B."/>
            <person name="Dodds P.N."/>
            <person name="Figueroa M."/>
        </authorList>
    </citation>
    <scope>NUCLEOTIDE SEQUENCE [LARGE SCALE GENOMIC DNA]</scope>
    <source>
        <strain evidence="2 3">Ug99</strain>
    </source>
</reference>
<comment type="caution">
    <text evidence="2">The sequence shown here is derived from an EMBL/GenBank/DDBJ whole genome shotgun (WGS) entry which is preliminary data.</text>
</comment>